<proteinExistence type="predicted"/>
<name>A0A8S5Q0H1_9CAUD</name>
<protein>
    <submittedName>
        <fullName evidence="1">Uncharacterized protein</fullName>
    </submittedName>
</protein>
<sequence>MKKLMKMSQHKFVKLARGKLTREGIDLTIQFMREHPGFISYYHLLIYANYATKKQTYRKTLRELEDISRYCDKMELILS</sequence>
<evidence type="ECO:0000313" key="1">
    <source>
        <dbReference type="EMBL" id="DAE12822.1"/>
    </source>
</evidence>
<reference evidence="1" key="1">
    <citation type="journal article" date="2021" name="Proc. Natl. Acad. Sci. U.S.A.">
        <title>A Catalog of Tens of Thousands of Viruses from Human Metagenomes Reveals Hidden Associations with Chronic Diseases.</title>
        <authorList>
            <person name="Tisza M.J."/>
            <person name="Buck C.B."/>
        </authorList>
    </citation>
    <scope>NUCLEOTIDE SEQUENCE</scope>
    <source>
        <strain evidence="1">CtOrJ23</strain>
    </source>
</reference>
<accession>A0A8S5Q0H1</accession>
<organism evidence="1">
    <name type="scientific">Siphoviridae sp. ctOrJ23</name>
    <dbReference type="NCBI Taxonomy" id="2825481"/>
    <lineage>
        <taxon>Viruses</taxon>
        <taxon>Duplodnaviria</taxon>
        <taxon>Heunggongvirae</taxon>
        <taxon>Uroviricota</taxon>
        <taxon>Caudoviricetes</taxon>
    </lineage>
</organism>
<dbReference type="EMBL" id="BK015557">
    <property type="protein sequence ID" value="DAE12822.1"/>
    <property type="molecule type" value="Genomic_DNA"/>
</dbReference>